<accession>A0AAD2HV19</accession>
<dbReference type="InterPro" id="IPR051681">
    <property type="entry name" value="Ser/Thr_Kinases-Pseudokinases"/>
</dbReference>
<dbReference type="InterPro" id="IPR017441">
    <property type="entry name" value="Protein_kinase_ATP_BS"/>
</dbReference>
<gene>
    <name evidence="5" type="ORF">MYCIT1_LOCUS32845</name>
    <name evidence="4" type="ORF">MYCIT1_LOCUS6845</name>
</gene>
<feature type="region of interest" description="Disordered" evidence="2">
    <location>
        <begin position="976"/>
        <end position="1004"/>
    </location>
</feature>
<dbReference type="InterPro" id="IPR001245">
    <property type="entry name" value="Ser-Thr/Tyr_kinase_cat_dom"/>
</dbReference>
<dbReference type="SUPFAM" id="SSF56112">
    <property type="entry name" value="Protein kinase-like (PK-like)"/>
    <property type="match status" value="1"/>
</dbReference>
<proteinExistence type="predicted"/>
<dbReference type="PANTHER" id="PTHR44329">
    <property type="entry name" value="SERINE/THREONINE-PROTEIN KINASE TNNI3K-RELATED"/>
    <property type="match status" value="1"/>
</dbReference>
<dbReference type="Gene3D" id="1.20.930.20">
    <property type="entry name" value="Adaptor protein Cbl, N-terminal domain"/>
    <property type="match status" value="1"/>
</dbReference>
<keyword evidence="1" id="KW-0067">ATP-binding</keyword>
<dbReference type="InterPro" id="IPR036537">
    <property type="entry name" value="Adaptor_Cbl_N_dom_sf"/>
</dbReference>
<dbReference type="PROSITE" id="PS00107">
    <property type="entry name" value="PROTEIN_KINASE_ATP"/>
    <property type="match status" value="1"/>
</dbReference>
<feature type="domain" description="Protein kinase" evidence="3">
    <location>
        <begin position="563"/>
        <end position="860"/>
    </location>
</feature>
<organism evidence="5 6">
    <name type="scientific">Mycena citricolor</name>
    <dbReference type="NCBI Taxonomy" id="2018698"/>
    <lineage>
        <taxon>Eukaryota</taxon>
        <taxon>Fungi</taxon>
        <taxon>Dikarya</taxon>
        <taxon>Basidiomycota</taxon>
        <taxon>Agaricomycotina</taxon>
        <taxon>Agaricomycetes</taxon>
        <taxon>Agaricomycetidae</taxon>
        <taxon>Agaricales</taxon>
        <taxon>Marasmiineae</taxon>
        <taxon>Mycenaceae</taxon>
        <taxon>Mycena</taxon>
    </lineage>
</organism>
<dbReference type="Gene3D" id="1.10.510.10">
    <property type="entry name" value="Transferase(Phosphotransferase) domain 1"/>
    <property type="match status" value="1"/>
</dbReference>
<name>A0AAD2HV19_9AGAR</name>
<sequence length="1283" mass="140792">MPSSSQVPIHKSPVPAPMLSSDSNATLKGYSQSSLGHRPRGRSTSSLLSPLSPLSSSQGQGTTRLPGRLSHSRTASTPVTPPPSYIDECSFPFHDAPTSSFLARARSHCQTRASFASAGMASPKANLEESVSRPAGHPTSPTPTSWWGRNFREEILPRPWRDSPKRQGTVPAEQTDSWARTQKRVSLAVTNVLGTSVLLSHEILLRASELMEVIPIPVPGLQMAAKCLLSIWDDVQGVDLNRMACLRLAERCADILMSVREEIRDAGDEVGHELTAPIEKLNSTFERVHLFMSKQAQRPFLKRYLRRAEILREIVGCDKALGEALSLFGLSIQIRILKQVQAVEFNRHNDTLAILDSVVNSQQIACAAGSTSVTIQGLGISIPSGTNGLPPSSSHKSLSAAGGQEPVILPTLHNLHDRQNTLDRVHDMTDLRDLMRNAVSQSSDAEMLRVLQVRRDDMPEALKTLQRALERIGIVNSLTSSCIPSPLIAESCSEQAQVSVGPEPVERTISASSSGSSVCGGLTADNHDMLDREFLESGIDALRRLSKPGELGLPSWTITRYEVDLDERIGMGFFSDVHRGLWRGRVVAIKVLAECTPQKLFLKEIGIWKELKHPHVLELYGASAATGDGPWFFVCPYEKNGCLNAYLRQTYGSLEDSRERFSSVPSGHLSGLGSASTRPRHISAPAGYPVKEEPDLLRFIHEIAKGMDYLHGQGVLHGDLKVLVGCANILVNDNLHCLVSDFGQSELKSEVFRISGTGTPHGTLRWQAPELMLGHCQLTPAMDIYAFAMCCVEILTLGKMPWPLSDDEDVRYFVIKENTRPQVPLSRNTTAEFMKLLGACWDWDAAVRPLFAQIVDELRVIRRNLGGAMSAGEDIPGMKTPRLPDWSIDEEDRLSRQSPDMHPISTLGDPSRAFSIAGALPFLTRSSTPSTGTNSVNTSFHTAQLEESFADVSLEETVPSQTSSHSEEILFTPSHGDSVATEVSSSTDDTSNTLSSVPDDEEKAFVPTDPRTMELWNERRYRLLLNHDFHPSLTLPLWSPAPISLGAVGYLSKPSGEFVTLLNCFSPEVSDEGLLDNLPSVHGYGHVSCGGQRQDKRNAAQRGLDAIAGLLTFKTKHEGPVSQNVSRRYSYPLRAGHKAAYMCTETTMYRYVDSLDAPKKWFKAHVDSIIRTYGPIHQIQKEDLFLVIGTLGSPEYGLFVSHKHPDGQAHFNIFSSLKCGHAWGTFTTDNGLEIAGPSYHEPVVGHPLSASKVSFHDTSNSTWDTLLVARLRFKPDVAEPTSL</sequence>
<dbReference type="EMBL" id="CAVNYO010000444">
    <property type="protein sequence ID" value="CAK5281630.1"/>
    <property type="molecule type" value="Genomic_DNA"/>
</dbReference>
<evidence type="ECO:0000313" key="4">
    <source>
        <dbReference type="EMBL" id="CAK5265672.1"/>
    </source>
</evidence>
<dbReference type="GO" id="GO:0004674">
    <property type="term" value="F:protein serine/threonine kinase activity"/>
    <property type="evidence" value="ECO:0007669"/>
    <property type="project" value="TreeGrafter"/>
</dbReference>
<dbReference type="Gene3D" id="3.30.200.20">
    <property type="entry name" value="Phosphorylase Kinase, domain 1"/>
    <property type="match status" value="1"/>
</dbReference>
<dbReference type="CDD" id="cd21037">
    <property type="entry name" value="MLKL_NTD"/>
    <property type="match status" value="1"/>
</dbReference>
<protein>
    <recommendedName>
        <fullName evidence="3">Protein kinase domain-containing protein</fullName>
    </recommendedName>
</protein>
<evidence type="ECO:0000259" key="3">
    <source>
        <dbReference type="PROSITE" id="PS50011"/>
    </source>
</evidence>
<comment type="caution">
    <text evidence="5">The sequence shown here is derived from an EMBL/GenBank/DDBJ whole genome shotgun (WGS) entry which is preliminary data.</text>
</comment>
<dbReference type="PROSITE" id="PS50011">
    <property type="entry name" value="PROTEIN_KINASE_DOM"/>
    <property type="match status" value="1"/>
</dbReference>
<evidence type="ECO:0000256" key="1">
    <source>
        <dbReference type="PROSITE-ProRule" id="PRU10141"/>
    </source>
</evidence>
<feature type="compositionally biased region" description="Low complexity" evidence="2">
    <location>
        <begin position="977"/>
        <end position="997"/>
    </location>
</feature>
<feature type="compositionally biased region" description="Polar residues" evidence="2">
    <location>
        <begin position="20"/>
        <end position="35"/>
    </location>
</feature>
<reference evidence="5" key="1">
    <citation type="submission" date="2023-11" db="EMBL/GenBank/DDBJ databases">
        <authorList>
            <person name="De Vega J J."/>
            <person name="De Vega J J."/>
        </authorList>
    </citation>
    <scope>NUCLEOTIDE SEQUENCE</scope>
</reference>
<feature type="binding site" evidence="1">
    <location>
        <position position="590"/>
    </location>
    <ligand>
        <name>ATP</name>
        <dbReference type="ChEBI" id="CHEBI:30616"/>
    </ligand>
</feature>
<dbReference type="InterPro" id="IPR000719">
    <property type="entry name" value="Prot_kinase_dom"/>
</dbReference>
<feature type="region of interest" description="Disordered" evidence="2">
    <location>
        <begin position="116"/>
        <end position="148"/>
    </location>
</feature>
<dbReference type="InterPro" id="IPR011009">
    <property type="entry name" value="Kinase-like_dom_sf"/>
</dbReference>
<dbReference type="Pfam" id="PF07714">
    <property type="entry name" value="PK_Tyr_Ser-Thr"/>
    <property type="match status" value="1"/>
</dbReference>
<feature type="region of interest" description="Disordered" evidence="2">
    <location>
        <begin position="1"/>
        <end position="83"/>
    </location>
</feature>
<dbReference type="EMBL" id="CAVNYO010000097">
    <property type="protein sequence ID" value="CAK5265672.1"/>
    <property type="molecule type" value="Genomic_DNA"/>
</dbReference>
<keyword evidence="6" id="KW-1185">Reference proteome</keyword>
<evidence type="ECO:0000313" key="6">
    <source>
        <dbReference type="Proteomes" id="UP001295794"/>
    </source>
</evidence>
<dbReference type="Proteomes" id="UP001295794">
    <property type="component" value="Unassembled WGS sequence"/>
</dbReference>
<dbReference type="GO" id="GO:0005524">
    <property type="term" value="F:ATP binding"/>
    <property type="evidence" value="ECO:0007669"/>
    <property type="project" value="UniProtKB-UniRule"/>
</dbReference>
<evidence type="ECO:0000256" key="2">
    <source>
        <dbReference type="SAM" id="MobiDB-lite"/>
    </source>
</evidence>
<dbReference type="GO" id="GO:0007166">
    <property type="term" value="P:cell surface receptor signaling pathway"/>
    <property type="evidence" value="ECO:0007669"/>
    <property type="project" value="InterPro"/>
</dbReference>
<evidence type="ECO:0000313" key="5">
    <source>
        <dbReference type="EMBL" id="CAK5281630.1"/>
    </source>
</evidence>
<dbReference type="InterPro" id="IPR059179">
    <property type="entry name" value="MLKL-like_MCAfunc"/>
</dbReference>
<feature type="compositionally biased region" description="Low complexity" evidence="2">
    <location>
        <begin position="42"/>
        <end position="63"/>
    </location>
</feature>
<keyword evidence="1" id="KW-0547">Nucleotide-binding</keyword>